<feature type="non-terminal residue" evidence="6">
    <location>
        <position position="1"/>
    </location>
</feature>
<dbReference type="Gene3D" id="3.30.960.10">
    <property type="entry name" value="eRF1 domain 1"/>
    <property type="match status" value="1"/>
</dbReference>
<protein>
    <submittedName>
        <fullName evidence="6">Single-stranded DNA-binding protein</fullName>
    </submittedName>
</protein>
<evidence type="ECO:0000256" key="1">
    <source>
        <dbReference type="ARBA" id="ARBA00005326"/>
    </source>
</evidence>
<dbReference type="InterPro" id="IPR024049">
    <property type="entry name" value="eRF1_1_sf"/>
</dbReference>
<dbReference type="SUPFAM" id="SSF53137">
    <property type="entry name" value="Translational machinery components"/>
    <property type="match status" value="1"/>
</dbReference>
<accession>A0ABD5S6L3</accession>
<evidence type="ECO:0000259" key="5">
    <source>
        <dbReference type="Pfam" id="PF03464"/>
    </source>
</evidence>
<evidence type="ECO:0000313" key="7">
    <source>
        <dbReference type="Proteomes" id="UP001596328"/>
    </source>
</evidence>
<reference evidence="6 7" key="1">
    <citation type="journal article" date="2019" name="Int. J. Syst. Evol. Microbiol.">
        <title>The Global Catalogue of Microorganisms (GCM) 10K type strain sequencing project: providing services to taxonomists for standard genome sequencing and annotation.</title>
        <authorList>
            <consortium name="The Broad Institute Genomics Platform"/>
            <consortium name="The Broad Institute Genome Sequencing Center for Infectious Disease"/>
            <person name="Wu L."/>
            <person name="Ma J."/>
        </authorList>
    </citation>
    <scope>NUCLEOTIDE SEQUENCE [LARGE SCALE GENOMIC DNA]</scope>
    <source>
        <strain evidence="6 7">NBRC 111368</strain>
    </source>
</reference>
<dbReference type="AlphaFoldDB" id="A0ABD5S6L3"/>
<feature type="region of interest" description="Disordered" evidence="3">
    <location>
        <begin position="21"/>
        <end position="40"/>
    </location>
</feature>
<feature type="domain" description="eRF1/Pelota-like N-terminal" evidence="4">
    <location>
        <begin position="3"/>
        <end position="109"/>
    </location>
</feature>
<comment type="caution">
    <text evidence="6">The sequence shown here is derived from an EMBL/GenBank/DDBJ whole genome shotgun (WGS) entry which is preliminary data.</text>
</comment>
<feature type="non-terminal residue" evidence="6">
    <location>
        <position position="202"/>
    </location>
</feature>
<keyword evidence="7" id="KW-1185">Reference proteome</keyword>
<name>A0ABD5S6L3_9EURY</name>
<dbReference type="Gene3D" id="3.30.420.60">
    <property type="entry name" value="eRF1 domain 2"/>
    <property type="match status" value="1"/>
</dbReference>
<dbReference type="Proteomes" id="UP001596328">
    <property type="component" value="Unassembled WGS sequence"/>
</dbReference>
<gene>
    <name evidence="6" type="ORF">ACFQE1_20970</name>
</gene>
<evidence type="ECO:0000256" key="2">
    <source>
        <dbReference type="ARBA" id="ARBA00022917"/>
    </source>
</evidence>
<feature type="region of interest" description="Disordered" evidence="3">
    <location>
        <begin position="148"/>
        <end position="167"/>
    </location>
</feature>
<keyword evidence="2" id="KW-0648">Protein biosynthesis</keyword>
<evidence type="ECO:0000259" key="4">
    <source>
        <dbReference type="Pfam" id="PF03463"/>
    </source>
</evidence>
<proteinExistence type="inferred from homology"/>
<dbReference type="InterPro" id="IPR042226">
    <property type="entry name" value="eFR1_2_sf"/>
</dbReference>
<evidence type="ECO:0000256" key="3">
    <source>
        <dbReference type="SAM" id="MobiDB-lite"/>
    </source>
</evidence>
<dbReference type="GO" id="GO:0003677">
    <property type="term" value="F:DNA binding"/>
    <property type="evidence" value="ECO:0007669"/>
    <property type="project" value="UniProtKB-KW"/>
</dbReference>
<dbReference type="Pfam" id="PF03463">
    <property type="entry name" value="eRF1_1"/>
    <property type="match status" value="1"/>
</dbReference>
<evidence type="ECO:0000313" key="6">
    <source>
        <dbReference type="EMBL" id="MFC6726798.1"/>
    </source>
</evidence>
<keyword evidence="6" id="KW-0238">DNA-binding</keyword>
<dbReference type="InterPro" id="IPR005140">
    <property type="entry name" value="eRF1_Pelota-like_N"/>
</dbReference>
<dbReference type="Pfam" id="PF03464">
    <property type="entry name" value="eRF1_2"/>
    <property type="match status" value="1"/>
</dbReference>
<dbReference type="SUPFAM" id="SSF55481">
    <property type="entry name" value="N-terminal domain of eukaryotic peptide chain release factor subunit 1, ERF1"/>
    <property type="match status" value="1"/>
</dbReference>
<feature type="compositionally biased region" description="Basic and acidic residues" evidence="3">
    <location>
        <begin position="22"/>
        <end position="35"/>
    </location>
</feature>
<dbReference type="InterPro" id="IPR004403">
    <property type="entry name" value="Peptide_chain-rel_eRF1/aRF1"/>
</dbReference>
<feature type="compositionally biased region" description="Basic and acidic residues" evidence="3">
    <location>
        <begin position="155"/>
        <end position="167"/>
    </location>
</feature>
<feature type="domain" description="eRF1" evidence="5">
    <location>
        <begin position="117"/>
        <end position="198"/>
    </location>
</feature>
<sequence>RRAEAEGEYLVSLAVPPGDDLEPVRRRIERDHSETDIGEEAVDTRLTDALDRLRRVLGDYETVPENGLVALVGVVDGDDVEYVFDDLPSAVSEPLYEHGNEFAVEPLDTAVGADAAFGLLVVETEEAVLGRYEGGAVETLGTVDGNVPGKARSARGSEDQFDRRRDEEKAEFFDEVAAEAERRFLGDDPVDGVALGGTEVTV</sequence>
<dbReference type="EMBL" id="JBHSWU010001402">
    <property type="protein sequence ID" value="MFC6726798.1"/>
    <property type="molecule type" value="Genomic_DNA"/>
</dbReference>
<comment type="similarity">
    <text evidence="1">Belongs to the eukaryotic release factor 1 family.</text>
</comment>
<dbReference type="InterPro" id="IPR005141">
    <property type="entry name" value="eRF1_2"/>
</dbReference>
<organism evidence="6 7">
    <name type="scientific">Halobium palmae</name>
    <dbReference type="NCBI Taxonomy" id="1776492"/>
    <lineage>
        <taxon>Archaea</taxon>
        <taxon>Methanobacteriati</taxon>
        <taxon>Methanobacteriota</taxon>
        <taxon>Stenosarchaea group</taxon>
        <taxon>Halobacteria</taxon>
        <taxon>Halobacteriales</taxon>
        <taxon>Haloferacaceae</taxon>
        <taxon>Halobium</taxon>
    </lineage>
</organism>
<dbReference type="PANTHER" id="PTHR10113">
    <property type="entry name" value="PEPTIDE CHAIN RELEASE FACTOR SUBUNIT 1"/>
    <property type="match status" value="1"/>
</dbReference>